<reference evidence="4 5" key="1">
    <citation type="submission" date="2021-10" db="EMBL/GenBank/DDBJ databases">
        <title>Anaerobic single-cell dispensing facilitates the cultivation of human gut bacteria.</title>
        <authorList>
            <person name="Afrizal A."/>
        </authorList>
    </citation>
    <scope>NUCLEOTIDE SEQUENCE [LARGE SCALE GENOMIC DNA]</scope>
    <source>
        <strain evidence="4 5">CLA-AA-H212</strain>
    </source>
</reference>
<dbReference type="PANTHER" id="PTHR35147">
    <property type="entry name" value="CHEMORECEPTOR GLUTAMINE DEAMIDASE CHED-RELATED"/>
    <property type="match status" value="1"/>
</dbReference>
<dbReference type="InterPro" id="IPR038592">
    <property type="entry name" value="CheD-like_sf"/>
</dbReference>
<sequence>MNDVIRVGIADMNTCMAGDTITTIGLGSCVGIVLYERTKNIAGLVHIMLPDSTKIRQNQNKLKFADTGIQALVEELEKQGLSRKNMIAKIAGGAKMFQFSSDTAMGNIGEKNVEAVREVLKQYGIKIVSEDVGLNYGRTIVFDPVTKDLTVVTAGKQTHII</sequence>
<keyword evidence="5" id="KW-1185">Reference proteome</keyword>
<dbReference type="InterPro" id="IPR011324">
    <property type="entry name" value="Cytotoxic_necrot_fac-like_cat"/>
</dbReference>
<comment type="caution">
    <text evidence="4">The sequence shown here is derived from an EMBL/GenBank/DDBJ whole genome shotgun (WGS) entry which is preliminary data.</text>
</comment>
<evidence type="ECO:0000256" key="2">
    <source>
        <dbReference type="ARBA" id="ARBA00022801"/>
    </source>
</evidence>
<dbReference type="HAMAP" id="MF_01440">
    <property type="entry name" value="CheD"/>
    <property type="match status" value="1"/>
</dbReference>
<comment type="catalytic activity">
    <reaction evidence="3">
        <text>L-glutaminyl-[protein] + H2O = L-glutamyl-[protein] + NH4(+)</text>
        <dbReference type="Rhea" id="RHEA:16441"/>
        <dbReference type="Rhea" id="RHEA-COMP:10207"/>
        <dbReference type="Rhea" id="RHEA-COMP:10208"/>
        <dbReference type="ChEBI" id="CHEBI:15377"/>
        <dbReference type="ChEBI" id="CHEBI:28938"/>
        <dbReference type="ChEBI" id="CHEBI:29973"/>
        <dbReference type="ChEBI" id="CHEBI:30011"/>
        <dbReference type="EC" id="3.5.1.44"/>
    </reaction>
</comment>
<gene>
    <name evidence="3" type="primary">cheD</name>
    <name evidence="4" type="ORF">LKD28_00495</name>
</gene>
<dbReference type="InterPro" id="IPR005659">
    <property type="entry name" value="Chemorcpt_Glu_NH3ase_CheD"/>
</dbReference>
<evidence type="ECO:0000256" key="3">
    <source>
        <dbReference type="HAMAP-Rule" id="MF_01440"/>
    </source>
</evidence>
<organism evidence="4 5">
    <name type="scientific">Coprococcus hominis</name>
    <name type="common">ex Arizal et al. 2022</name>
    <dbReference type="NCBI Taxonomy" id="2881262"/>
    <lineage>
        <taxon>Bacteria</taxon>
        <taxon>Bacillati</taxon>
        <taxon>Bacillota</taxon>
        <taxon>Clostridia</taxon>
        <taxon>Lachnospirales</taxon>
        <taxon>Lachnospiraceae</taxon>
        <taxon>Coprococcus</taxon>
    </lineage>
</organism>
<evidence type="ECO:0000313" key="4">
    <source>
        <dbReference type="EMBL" id="MCC2217515.1"/>
    </source>
</evidence>
<proteinExistence type="inferred from homology"/>
<dbReference type="PANTHER" id="PTHR35147:SF1">
    <property type="entry name" value="CHEMORECEPTOR GLUTAMINE DEAMIDASE CHED-RELATED"/>
    <property type="match status" value="1"/>
</dbReference>
<evidence type="ECO:0000256" key="1">
    <source>
        <dbReference type="ARBA" id="ARBA00022500"/>
    </source>
</evidence>
<dbReference type="Proteomes" id="UP001198495">
    <property type="component" value="Unassembled WGS sequence"/>
</dbReference>
<protein>
    <recommendedName>
        <fullName evidence="3">Probable chemoreceptor glutamine deamidase CheD</fullName>
        <ecNumber evidence="3">3.5.1.44</ecNumber>
    </recommendedName>
</protein>
<keyword evidence="1 3" id="KW-0145">Chemotaxis</keyword>
<accession>A0ABS8FJY1</accession>
<dbReference type="CDD" id="cd16352">
    <property type="entry name" value="CheD"/>
    <property type="match status" value="1"/>
</dbReference>
<dbReference type="EMBL" id="JAJEQT010000001">
    <property type="protein sequence ID" value="MCC2217515.1"/>
    <property type="molecule type" value="Genomic_DNA"/>
</dbReference>
<dbReference type="SUPFAM" id="SSF64438">
    <property type="entry name" value="CNF1/YfiH-like putative cysteine hydrolases"/>
    <property type="match status" value="1"/>
</dbReference>
<comment type="similarity">
    <text evidence="3">Belongs to the CheD family.</text>
</comment>
<evidence type="ECO:0000313" key="5">
    <source>
        <dbReference type="Proteomes" id="UP001198495"/>
    </source>
</evidence>
<dbReference type="RefSeq" id="WP_021985390.1">
    <property type="nucleotide sequence ID" value="NZ_JBBNHG010000024.1"/>
</dbReference>
<dbReference type="EC" id="3.5.1.44" evidence="3"/>
<dbReference type="Gene3D" id="3.30.1330.200">
    <property type="match status" value="1"/>
</dbReference>
<dbReference type="Pfam" id="PF03975">
    <property type="entry name" value="CheD"/>
    <property type="match status" value="1"/>
</dbReference>
<name>A0ABS8FJY1_9FIRM</name>
<comment type="function">
    <text evidence="3">Probably deamidates glutamine residues to glutamate on methyl-accepting chemotaxis receptors (MCPs), playing an important role in chemotaxis.</text>
</comment>
<keyword evidence="2 3" id="KW-0378">Hydrolase</keyword>